<dbReference type="PROSITE" id="PS50005">
    <property type="entry name" value="TPR"/>
    <property type="match status" value="1"/>
</dbReference>
<feature type="transmembrane region" description="Helical" evidence="2">
    <location>
        <begin position="34"/>
        <end position="55"/>
    </location>
</feature>
<keyword evidence="2" id="KW-1133">Transmembrane helix</keyword>
<keyword evidence="2" id="KW-0472">Membrane</keyword>
<evidence type="ECO:0000256" key="2">
    <source>
        <dbReference type="SAM" id="Phobius"/>
    </source>
</evidence>
<dbReference type="RefSeq" id="WP_109275347.1">
    <property type="nucleotide sequence ID" value="NZ_QFKX01000002.1"/>
</dbReference>
<keyword evidence="4" id="KW-1185">Reference proteome</keyword>
<dbReference type="AlphaFoldDB" id="A0A2U2RLK8"/>
<name>A0A2U2RLK8_9MICO</name>
<proteinExistence type="predicted"/>
<keyword evidence="1" id="KW-0802">TPR repeat</keyword>
<gene>
    <name evidence="3" type="ORF">DEO23_07465</name>
</gene>
<organism evidence="3 4">
    <name type="scientific">Brachybacterium endophyticum</name>
    <dbReference type="NCBI Taxonomy" id="2182385"/>
    <lineage>
        <taxon>Bacteria</taxon>
        <taxon>Bacillati</taxon>
        <taxon>Actinomycetota</taxon>
        <taxon>Actinomycetes</taxon>
        <taxon>Micrococcales</taxon>
        <taxon>Dermabacteraceae</taxon>
        <taxon>Brachybacterium</taxon>
    </lineage>
</organism>
<reference evidence="3 4" key="1">
    <citation type="submission" date="2018-05" db="EMBL/GenBank/DDBJ databases">
        <title>Brachybacterium sp. M1HQ-2T, whole genome shotgun sequence.</title>
        <authorList>
            <person name="Tuo L."/>
        </authorList>
    </citation>
    <scope>NUCLEOTIDE SEQUENCE [LARGE SCALE GENOMIC DNA]</scope>
    <source>
        <strain evidence="3 4">M1HQ-2</strain>
    </source>
</reference>
<sequence length="165" mass="17685">MRAKLGVAVLVLVTAAYCWGLLWIAGGFARAGGAIGWGLAAALVVLLALTVWVTWREVLFGLRAGRLARIYGGSRFDTEAAAGLRTGTESAETADGVTATPAEARAARREAAHTEFEAARDAVRAGGEDDWRAWYRLGLAYSASRDTKHAREAVRRAIRLEAGRE</sequence>
<dbReference type="OrthoDB" id="4485518at2"/>
<dbReference type="Proteomes" id="UP000245590">
    <property type="component" value="Unassembled WGS sequence"/>
</dbReference>
<evidence type="ECO:0000313" key="4">
    <source>
        <dbReference type="Proteomes" id="UP000245590"/>
    </source>
</evidence>
<comment type="caution">
    <text evidence="3">The sequence shown here is derived from an EMBL/GenBank/DDBJ whole genome shotgun (WGS) entry which is preliminary data.</text>
</comment>
<accession>A0A2U2RLK8</accession>
<protein>
    <submittedName>
        <fullName evidence="3">Uncharacterized protein</fullName>
    </submittedName>
</protein>
<dbReference type="EMBL" id="QFKX01000002">
    <property type="protein sequence ID" value="PWH06752.1"/>
    <property type="molecule type" value="Genomic_DNA"/>
</dbReference>
<dbReference type="InterPro" id="IPR019734">
    <property type="entry name" value="TPR_rpt"/>
</dbReference>
<evidence type="ECO:0000313" key="3">
    <source>
        <dbReference type="EMBL" id="PWH06752.1"/>
    </source>
</evidence>
<feature type="repeat" description="TPR" evidence="1">
    <location>
        <begin position="131"/>
        <end position="164"/>
    </location>
</feature>
<keyword evidence="2" id="KW-0812">Transmembrane</keyword>
<evidence type="ECO:0000256" key="1">
    <source>
        <dbReference type="PROSITE-ProRule" id="PRU00339"/>
    </source>
</evidence>